<evidence type="ECO:0000313" key="10">
    <source>
        <dbReference type="EMBL" id="RXK49283.1"/>
    </source>
</evidence>
<evidence type="ECO:0000313" key="11">
    <source>
        <dbReference type="Proteomes" id="UP000289691"/>
    </source>
</evidence>
<dbReference type="InterPro" id="IPR050736">
    <property type="entry name" value="Sensor_HK_Regulatory"/>
</dbReference>
<dbReference type="InterPro" id="IPR003594">
    <property type="entry name" value="HATPase_dom"/>
</dbReference>
<dbReference type="OrthoDB" id="8127at2157"/>
<keyword evidence="6" id="KW-0902">Two-component regulatory system</keyword>
<dbReference type="Gene3D" id="3.30.565.10">
    <property type="entry name" value="Histidine kinase-like ATPase, C-terminal domain"/>
    <property type="match status" value="1"/>
</dbReference>
<dbReference type="Gene3D" id="3.30.450.20">
    <property type="entry name" value="PAS domain"/>
    <property type="match status" value="2"/>
</dbReference>
<comment type="catalytic activity">
    <reaction evidence="1">
        <text>ATP + protein L-histidine = ADP + protein N-phospho-L-histidine.</text>
        <dbReference type="EC" id="2.7.13.3"/>
    </reaction>
</comment>
<feature type="domain" description="Histidine kinase" evidence="7">
    <location>
        <begin position="404"/>
        <end position="592"/>
    </location>
</feature>
<dbReference type="PROSITE" id="PS50112">
    <property type="entry name" value="PAS"/>
    <property type="match status" value="1"/>
</dbReference>
<evidence type="ECO:0000256" key="4">
    <source>
        <dbReference type="ARBA" id="ARBA00022679"/>
    </source>
</evidence>
<dbReference type="GO" id="GO:0006355">
    <property type="term" value="P:regulation of DNA-templated transcription"/>
    <property type="evidence" value="ECO:0007669"/>
    <property type="project" value="InterPro"/>
</dbReference>
<dbReference type="InterPro" id="IPR004358">
    <property type="entry name" value="Sig_transdc_His_kin-like_C"/>
</dbReference>
<dbReference type="Pfam" id="PF00512">
    <property type="entry name" value="HisKA"/>
    <property type="match status" value="1"/>
</dbReference>
<dbReference type="SUPFAM" id="SSF55785">
    <property type="entry name" value="PYP-like sensor domain (PAS domain)"/>
    <property type="match status" value="2"/>
</dbReference>
<dbReference type="EMBL" id="RDFA01000003">
    <property type="protein sequence ID" value="RXK49283.1"/>
    <property type="molecule type" value="Genomic_DNA"/>
</dbReference>
<dbReference type="NCBIfam" id="TIGR00229">
    <property type="entry name" value="sensory_box"/>
    <property type="match status" value="2"/>
</dbReference>
<dbReference type="PROSITE" id="PS50109">
    <property type="entry name" value="HIS_KIN"/>
    <property type="match status" value="1"/>
</dbReference>
<evidence type="ECO:0000256" key="1">
    <source>
        <dbReference type="ARBA" id="ARBA00000085"/>
    </source>
</evidence>
<feature type="domain" description="PAC" evidence="9">
    <location>
        <begin position="341"/>
        <end position="393"/>
    </location>
</feature>
<dbReference type="AlphaFoldDB" id="A0A498L0N4"/>
<gene>
    <name evidence="10" type="ORF">EAF64_10215</name>
</gene>
<dbReference type="InterPro" id="IPR035965">
    <property type="entry name" value="PAS-like_dom_sf"/>
</dbReference>
<evidence type="ECO:0000256" key="3">
    <source>
        <dbReference type="ARBA" id="ARBA00022553"/>
    </source>
</evidence>
<dbReference type="Pfam" id="PF02518">
    <property type="entry name" value="HATPase_c"/>
    <property type="match status" value="1"/>
</dbReference>
<feature type="domain" description="PAS" evidence="8">
    <location>
        <begin position="147"/>
        <end position="191"/>
    </location>
</feature>
<evidence type="ECO:0000259" key="9">
    <source>
        <dbReference type="PROSITE" id="PS50113"/>
    </source>
</evidence>
<dbReference type="EC" id="2.7.13.3" evidence="2"/>
<dbReference type="SMART" id="SM00387">
    <property type="entry name" value="HATPase_c"/>
    <property type="match status" value="1"/>
</dbReference>
<keyword evidence="5" id="KW-0418">Kinase</keyword>
<keyword evidence="11" id="KW-1185">Reference proteome</keyword>
<dbReference type="SMART" id="SM00091">
    <property type="entry name" value="PAS"/>
    <property type="match status" value="2"/>
</dbReference>
<dbReference type="Pfam" id="PF13426">
    <property type="entry name" value="PAS_9"/>
    <property type="match status" value="1"/>
</dbReference>
<dbReference type="InterPro" id="IPR005467">
    <property type="entry name" value="His_kinase_dom"/>
</dbReference>
<evidence type="ECO:0000256" key="6">
    <source>
        <dbReference type="ARBA" id="ARBA00023012"/>
    </source>
</evidence>
<dbReference type="CDD" id="cd00082">
    <property type="entry name" value="HisKA"/>
    <property type="match status" value="1"/>
</dbReference>
<dbReference type="InterPro" id="IPR000014">
    <property type="entry name" value="PAS"/>
</dbReference>
<dbReference type="CDD" id="cd00075">
    <property type="entry name" value="HATPase"/>
    <property type="match status" value="1"/>
</dbReference>
<evidence type="ECO:0000259" key="8">
    <source>
        <dbReference type="PROSITE" id="PS50112"/>
    </source>
</evidence>
<keyword evidence="3" id="KW-0597">Phosphoprotein</keyword>
<proteinExistence type="predicted"/>
<dbReference type="Proteomes" id="UP000289691">
    <property type="component" value="Unassembled WGS sequence"/>
</dbReference>
<dbReference type="SUPFAM" id="SSF47384">
    <property type="entry name" value="Homodimeric domain of signal transducing histidine kinase"/>
    <property type="match status" value="1"/>
</dbReference>
<dbReference type="PANTHER" id="PTHR43711:SF1">
    <property type="entry name" value="HISTIDINE KINASE 1"/>
    <property type="match status" value="1"/>
</dbReference>
<evidence type="ECO:0000259" key="7">
    <source>
        <dbReference type="PROSITE" id="PS50109"/>
    </source>
</evidence>
<dbReference type="SMART" id="SM00086">
    <property type="entry name" value="PAC"/>
    <property type="match status" value="2"/>
</dbReference>
<dbReference type="PANTHER" id="PTHR43711">
    <property type="entry name" value="TWO-COMPONENT HISTIDINE KINASE"/>
    <property type="match status" value="1"/>
</dbReference>
<dbReference type="InterPro" id="IPR036890">
    <property type="entry name" value="HATPase_C_sf"/>
</dbReference>
<dbReference type="SMART" id="SM00388">
    <property type="entry name" value="HisKA"/>
    <property type="match status" value="1"/>
</dbReference>
<sequence length="600" mass="66111">MPEESPYRVLQVGTGDGFSAVPSGESEAPALDVVRVGTVGGALDRLSAKPFACVVLEADCADGGAVDVRESARDVAPGLPFVVLVRGDRTDLIPELIEDDATEYVLVDAEPEPAATVAKRVREIVVRSPREPPSERRGRTERVLAATPDPFRQAVEQAGHAVYITDTDGTIEYVNPAFEASTGYSRPAAIGSDPSILKSGEHSREFYAGLWNTILSGEVWKGEVINQRRDGQNYVAEQTVAPIEDRAGTIDGFVAINTDVTQRKAYQQRLQRYENIIGNLPVGVYRTTAEAGGEFVEVNSTLVSIYDAYSKSELLEESVASFYADSGDREAFRAELRENGHVTEFEVEQRTLSGEPIDVTLTAIRTEADGQVYIDGILTDVTDRRRRERELKRKNEQLEQFASIVTHDLRNPLNVAQSRLELVRGEYDSEHLDVVDEQLVRMEELIEDVLAIARHGEQVEDRKPVDVAPLVESCWETVETGDADLIVDTDRTLSVDTSRIQQLFENLFRNAIEHGGRDVTIRVGTLSDGFYVEDDGPGIPPAEREAVFEHGYTTDDDGTGFGLNIVEEIVTAHGWDVQVTDGTEGGARFEITGVERRDRA</sequence>
<evidence type="ECO:0000256" key="2">
    <source>
        <dbReference type="ARBA" id="ARBA00012438"/>
    </source>
</evidence>
<dbReference type="Gene3D" id="1.10.287.130">
    <property type="match status" value="1"/>
</dbReference>
<keyword evidence="4" id="KW-0808">Transferase</keyword>
<organism evidence="10 11">
    <name type="scientific">Halorientalis pallida</name>
    <dbReference type="NCBI Taxonomy" id="2479928"/>
    <lineage>
        <taxon>Archaea</taxon>
        <taxon>Methanobacteriati</taxon>
        <taxon>Methanobacteriota</taxon>
        <taxon>Stenosarchaea group</taxon>
        <taxon>Halobacteria</taxon>
        <taxon>Halobacteriales</taxon>
        <taxon>Haloarculaceae</taxon>
        <taxon>Halorientalis</taxon>
    </lineage>
</organism>
<protein>
    <recommendedName>
        <fullName evidence="2">histidine kinase</fullName>
        <ecNumber evidence="2">2.7.13.3</ecNumber>
    </recommendedName>
</protein>
<dbReference type="CDD" id="cd00130">
    <property type="entry name" value="PAS"/>
    <property type="match status" value="1"/>
</dbReference>
<dbReference type="RefSeq" id="WP_129068879.1">
    <property type="nucleotide sequence ID" value="NZ_RDFA01000003.1"/>
</dbReference>
<accession>A0A498L0N4</accession>
<dbReference type="InterPro" id="IPR013767">
    <property type="entry name" value="PAS_fold"/>
</dbReference>
<comment type="caution">
    <text evidence="10">The sequence shown here is derived from an EMBL/GenBank/DDBJ whole genome shotgun (WGS) entry which is preliminary data.</text>
</comment>
<dbReference type="InterPro" id="IPR036097">
    <property type="entry name" value="HisK_dim/P_sf"/>
</dbReference>
<name>A0A498L0N4_9EURY</name>
<dbReference type="InterPro" id="IPR001610">
    <property type="entry name" value="PAC"/>
</dbReference>
<dbReference type="Pfam" id="PF00989">
    <property type="entry name" value="PAS"/>
    <property type="match status" value="1"/>
</dbReference>
<feature type="domain" description="PAC" evidence="9">
    <location>
        <begin position="218"/>
        <end position="272"/>
    </location>
</feature>
<dbReference type="InterPro" id="IPR003661">
    <property type="entry name" value="HisK_dim/P_dom"/>
</dbReference>
<dbReference type="SUPFAM" id="SSF55874">
    <property type="entry name" value="ATPase domain of HSP90 chaperone/DNA topoisomerase II/histidine kinase"/>
    <property type="match status" value="1"/>
</dbReference>
<dbReference type="GO" id="GO:0000155">
    <property type="term" value="F:phosphorelay sensor kinase activity"/>
    <property type="evidence" value="ECO:0007669"/>
    <property type="project" value="InterPro"/>
</dbReference>
<dbReference type="PROSITE" id="PS50113">
    <property type="entry name" value="PAC"/>
    <property type="match status" value="2"/>
</dbReference>
<evidence type="ECO:0000256" key="5">
    <source>
        <dbReference type="ARBA" id="ARBA00022777"/>
    </source>
</evidence>
<dbReference type="PRINTS" id="PR00344">
    <property type="entry name" value="BCTRLSENSOR"/>
</dbReference>
<dbReference type="InterPro" id="IPR000700">
    <property type="entry name" value="PAS-assoc_C"/>
</dbReference>
<reference evidence="10 11" key="1">
    <citation type="submission" date="2019-01" db="EMBL/GenBank/DDBJ databases">
        <title>Halorientalis sp. F13-25 a new haloarchaeum isolated from hypersaline water.</title>
        <authorList>
            <person name="Ana D.-V."/>
            <person name="Cristina S.-P."/>
            <person name="Antonio V."/>
        </authorList>
    </citation>
    <scope>NUCLEOTIDE SEQUENCE [LARGE SCALE GENOMIC DNA]</scope>
    <source>
        <strain evidence="10 11">F13-25</strain>
    </source>
</reference>